<reference evidence="2 3" key="1">
    <citation type="submission" date="2011-02" db="EMBL/GenBank/DDBJ databases">
        <title>The Genome Sequence of Sphaeroforma arctica JP610.</title>
        <authorList>
            <consortium name="The Broad Institute Genome Sequencing Platform"/>
            <person name="Russ C."/>
            <person name="Cuomo C."/>
            <person name="Young S.K."/>
            <person name="Zeng Q."/>
            <person name="Gargeya S."/>
            <person name="Alvarado L."/>
            <person name="Berlin A."/>
            <person name="Chapman S.B."/>
            <person name="Chen Z."/>
            <person name="Freedman E."/>
            <person name="Gellesch M."/>
            <person name="Goldberg J."/>
            <person name="Griggs A."/>
            <person name="Gujja S."/>
            <person name="Heilman E."/>
            <person name="Heiman D."/>
            <person name="Howarth C."/>
            <person name="Mehta T."/>
            <person name="Neiman D."/>
            <person name="Pearson M."/>
            <person name="Roberts A."/>
            <person name="Saif S."/>
            <person name="Shea T."/>
            <person name="Shenoy N."/>
            <person name="Sisk P."/>
            <person name="Stolte C."/>
            <person name="Sykes S."/>
            <person name="White J."/>
            <person name="Yandava C."/>
            <person name="Burger G."/>
            <person name="Gray M.W."/>
            <person name="Holland P.W.H."/>
            <person name="King N."/>
            <person name="Lang F.B.F."/>
            <person name="Roger A.J."/>
            <person name="Ruiz-Trillo I."/>
            <person name="Haas B."/>
            <person name="Nusbaum C."/>
            <person name="Birren B."/>
        </authorList>
    </citation>
    <scope>NUCLEOTIDE SEQUENCE [LARGE SCALE GENOMIC DNA]</scope>
    <source>
        <strain evidence="2 3">JP610</strain>
    </source>
</reference>
<sequence length="98" mass="10833">MDSVAAQTYITKCLGHVSEWENRLKASSESGFNFIHFTPLQHLGQSKSSYSVADQLALNPDLFSEGAKGEKEVTDILTTIEKDYGLLSLTDVVWNHTA</sequence>
<dbReference type="eggNOG" id="KOG3625">
    <property type="taxonomic scope" value="Eukaryota"/>
</dbReference>
<keyword evidence="3" id="KW-1185">Reference proteome</keyword>
<dbReference type="Pfam" id="PF14701">
    <property type="entry name" value="hDGE_amylase"/>
    <property type="match status" value="1"/>
</dbReference>
<evidence type="ECO:0000313" key="2">
    <source>
        <dbReference type="EMBL" id="KNC70930.1"/>
    </source>
</evidence>
<feature type="domain" description="Glycogen debranching enzyme glucanotransferase" evidence="1">
    <location>
        <begin position="1"/>
        <end position="98"/>
    </location>
</feature>
<name>A0A0L0F2I2_9EUKA</name>
<protein>
    <recommendedName>
        <fullName evidence="1">Glycogen debranching enzyme glucanotransferase domain-containing protein</fullName>
    </recommendedName>
</protein>
<proteinExistence type="predicted"/>
<dbReference type="PANTHER" id="PTHR10569:SF2">
    <property type="entry name" value="GLYCOGEN DEBRANCHING ENZYME"/>
    <property type="match status" value="1"/>
</dbReference>
<organism evidence="2 3">
    <name type="scientific">Sphaeroforma arctica JP610</name>
    <dbReference type="NCBI Taxonomy" id="667725"/>
    <lineage>
        <taxon>Eukaryota</taxon>
        <taxon>Ichthyosporea</taxon>
        <taxon>Ichthyophonida</taxon>
        <taxon>Sphaeroforma</taxon>
    </lineage>
</organism>
<dbReference type="GeneID" id="25917043"/>
<dbReference type="AlphaFoldDB" id="A0A0L0F2I2"/>
<dbReference type="PANTHER" id="PTHR10569">
    <property type="entry name" value="GLYCOGEN DEBRANCHING ENZYME"/>
    <property type="match status" value="1"/>
</dbReference>
<dbReference type="EMBL" id="KQ249919">
    <property type="protein sequence ID" value="KNC70930.1"/>
    <property type="molecule type" value="Genomic_DNA"/>
</dbReference>
<dbReference type="InterPro" id="IPR032792">
    <property type="entry name" value="AGL_glucanoTrfase"/>
</dbReference>
<gene>
    <name evidence="2" type="ORF">SARC_16539</name>
</gene>
<evidence type="ECO:0000259" key="1">
    <source>
        <dbReference type="Pfam" id="PF14701"/>
    </source>
</evidence>
<dbReference type="GO" id="GO:0004134">
    <property type="term" value="F:4-alpha-glucanotransferase activity"/>
    <property type="evidence" value="ECO:0007669"/>
    <property type="project" value="InterPro"/>
</dbReference>
<dbReference type="GO" id="GO:0004135">
    <property type="term" value="F:amylo-alpha-1,6-glucosidase activity"/>
    <property type="evidence" value="ECO:0007669"/>
    <property type="project" value="InterPro"/>
</dbReference>
<dbReference type="GO" id="GO:0005980">
    <property type="term" value="P:glycogen catabolic process"/>
    <property type="evidence" value="ECO:0007669"/>
    <property type="project" value="InterPro"/>
</dbReference>
<dbReference type="Proteomes" id="UP000054560">
    <property type="component" value="Unassembled WGS sequence"/>
</dbReference>
<dbReference type="RefSeq" id="XP_014144832.1">
    <property type="nucleotide sequence ID" value="XM_014289357.1"/>
</dbReference>
<accession>A0A0L0F2I2</accession>
<evidence type="ECO:0000313" key="3">
    <source>
        <dbReference type="Proteomes" id="UP000054560"/>
    </source>
</evidence>
<dbReference type="SUPFAM" id="SSF51445">
    <property type="entry name" value="(Trans)glycosidases"/>
    <property type="match status" value="1"/>
</dbReference>
<dbReference type="OrthoDB" id="10248904at2759"/>
<feature type="non-terminal residue" evidence="2">
    <location>
        <position position="98"/>
    </location>
</feature>
<dbReference type="STRING" id="667725.A0A0L0F2I2"/>
<dbReference type="InterPro" id="IPR017853">
    <property type="entry name" value="GH"/>
</dbReference>
<dbReference type="InterPro" id="IPR010401">
    <property type="entry name" value="AGL/Gdb1"/>
</dbReference>